<dbReference type="InParanoid" id="D5GBW5"/>
<dbReference type="AlphaFoldDB" id="D5GBW5"/>
<dbReference type="PANTHER" id="PTHR24093:SF369">
    <property type="entry name" value="CALCIUM-TRANSPORTING ATPASE"/>
    <property type="match status" value="1"/>
</dbReference>
<gene>
    <name evidence="6" type="ORF">GSTUM_00005618001</name>
</gene>
<keyword evidence="3" id="KW-0460">Magnesium</keyword>
<dbReference type="Pfam" id="PF00689">
    <property type="entry name" value="Cation_ATPase_C"/>
    <property type="match status" value="1"/>
</dbReference>
<dbReference type="RefSeq" id="XP_002837774.1">
    <property type="nucleotide sequence ID" value="XM_002837728.1"/>
</dbReference>
<dbReference type="SUPFAM" id="SSF81665">
    <property type="entry name" value="Calcium ATPase, transmembrane domain M"/>
    <property type="match status" value="1"/>
</dbReference>
<comment type="subcellular location">
    <subcellularLocation>
        <location evidence="1">Endomembrane system</location>
        <topology evidence="1">Multi-pass membrane protein</topology>
    </subcellularLocation>
</comment>
<feature type="domain" description="Cation-transporting P-type ATPase C-terminal" evidence="5">
    <location>
        <begin position="1"/>
        <end position="86"/>
    </location>
</feature>
<evidence type="ECO:0000256" key="3">
    <source>
        <dbReference type="ARBA" id="ARBA00022842"/>
    </source>
</evidence>
<accession>D5GBW5</accession>
<keyword evidence="4" id="KW-0472">Membrane</keyword>
<dbReference type="Gene3D" id="1.20.1110.10">
    <property type="entry name" value="Calcium-transporting ATPase, transmembrane domain"/>
    <property type="match status" value="1"/>
</dbReference>
<dbReference type="EMBL" id="FN430097">
    <property type="protein sequence ID" value="CAZ81965.1"/>
    <property type="molecule type" value="Genomic_DNA"/>
</dbReference>
<dbReference type="GO" id="GO:0046872">
    <property type="term" value="F:metal ion binding"/>
    <property type="evidence" value="ECO:0007669"/>
    <property type="project" value="UniProtKB-KW"/>
</dbReference>
<keyword evidence="2" id="KW-0479">Metal-binding</keyword>
<protein>
    <submittedName>
        <fullName evidence="6">(Perigord truffle) hypothetical protein</fullName>
    </submittedName>
</protein>
<dbReference type="HOGENOM" id="CLU_1856745_0_0_1"/>
<dbReference type="eggNOG" id="KOG0204">
    <property type="taxonomic scope" value="Eukaryota"/>
</dbReference>
<dbReference type="STRING" id="656061.D5GBW5"/>
<keyword evidence="7" id="KW-1185">Reference proteome</keyword>
<evidence type="ECO:0000313" key="7">
    <source>
        <dbReference type="Proteomes" id="UP000006911"/>
    </source>
</evidence>
<feature type="transmembrane region" description="Helical" evidence="4">
    <location>
        <begin position="66"/>
        <end position="85"/>
    </location>
</feature>
<dbReference type="InterPro" id="IPR006068">
    <property type="entry name" value="ATPase_P-typ_cation-transptr_C"/>
</dbReference>
<evidence type="ECO:0000256" key="4">
    <source>
        <dbReference type="SAM" id="Phobius"/>
    </source>
</evidence>
<dbReference type="GeneID" id="9185400"/>
<organism evidence="6 7">
    <name type="scientific">Tuber melanosporum (strain Mel28)</name>
    <name type="common">Perigord black truffle</name>
    <dbReference type="NCBI Taxonomy" id="656061"/>
    <lineage>
        <taxon>Eukaryota</taxon>
        <taxon>Fungi</taxon>
        <taxon>Dikarya</taxon>
        <taxon>Ascomycota</taxon>
        <taxon>Pezizomycotina</taxon>
        <taxon>Pezizomycetes</taxon>
        <taxon>Pezizales</taxon>
        <taxon>Tuberaceae</taxon>
        <taxon>Tuber</taxon>
    </lineage>
</organism>
<evidence type="ECO:0000313" key="6">
    <source>
        <dbReference type="EMBL" id="CAZ81965.1"/>
    </source>
</evidence>
<dbReference type="PANTHER" id="PTHR24093">
    <property type="entry name" value="CATION TRANSPORTING ATPASE"/>
    <property type="match status" value="1"/>
</dbReference>
<name>D5GBW5_TUBMM</name>
<evidence type="ECO:0000256" key="2">
    <source>
        <dbReference type="ARBA" id="ARBA00022723"/>
    </source>
</evidence>
<dbReference type="GO" id="GO:0005886">
    <property type="term" value="C:plasma membrane"/>
    <property type="evidence" value="ECO:0007669"/>
    <property type="project" value="TreeGrafter"/>
</dbReference>
<dbReference type="GO" id="GO:0005388">
    <property type="term" value="F:P-type calcium transporter activity"/>
    <property type="evidence" value="ECO:0007669"/>
    <property type="project" value="TreeGrafter"/>
</dbReference>
<sequence>MVFNTFVWMQIFNEFNNRRLDNKFNIFENVHKNYFFIVINAIMIGGQVLIIFVGGKAFSIVPINGVQWAICVIVASFALPWAVIVRCVPDEFVRKHWCNLVRVLSPPVRAVVKVIPKRNKRADYQSDKEKGKAGEAKP</sequence>
<dbReference type="InterPro" id="IPR023298">
    <property type="entry name" value="ATPase_P-typ_TM_dom_sf"/>
</dbReference>
<dbReference type="GO" id="GO:0012505">
    <property type="term" value="C:endomembrane system"/>
    <property type="evidence" value="ECO:0007669"/>
    <property type="project" value="UniProtKB-SubCell"/>
</dbReference>
<evidence type="ECO:0000256" key="1">
    <source>
        <dbReference type="ARBA" id="ARBA00004127"/>
    </source>
</evidence>
<dbReference type="OMA" id="KWIICIV"/>
<keyword evidence="4" id="KW-0812">Transmembrane</keyword>
<dbReference type="GO" id="GO:0006874">
    <property type="term" value="P:intracellular calcium ion homeostasis"/>
    <property type="evidence" value="ECO:0007669"/>
    <property type="project" value="TreeGrafter"/>
</dbReference>
<dbReference type="Proteomes" id="UP000006911">
    <property type="component" value="Unassembled WGS sequence"/>
</dbReference>
<dbReference type="KEGG" id="tml:GSTUM_00005618001"/>
<proteinExistence type="predicted"/>
<reference evidence="6 7" key="1">
    <citation type="journal article" date="2010" name="Nature">
        <title>Perigord black truffle genome uncovers evolutionary origins and mechanisms of symbiosis.</title>
        <authorList>
            <person name="Martin F."/>
            <person name="Kohler A."/>
            <person name="Murat C."/>
            <person name="Balestrini R."/>
            <person name="Coutinho P.M."/>
            <person name="Jaillon O."/>
            <person name="Montanini B."/>
            <person name="Morin E."/>
            <person name="Noel B."/>
            <person name="Percudani R."/>
            <person name="Porcel B."/>
            <person name="Rubini A."/>
            <person name="Amicucci A."/>
            <person name="Amselem J."/>
            <person name="Anthouard V."/>
            <person name="Arcioni S."/>
            <person name="Artiguenave F."/>
            <person name="Aury J.M."/>
            <person name="Ballario P."/>
            <person name="Bolchi A."/>
            <person name="Brenna A."/>
            <person name="Brun A."/>
            <person name="Buee M."/>
            <person name="Cantarel B."/>
            <person name="Chevalier G."/>
            <person name="Couloux A."/>
            <person name="Da Silva C."/>
            <person name="Denoeud F."/>
            <person name="Duplessis S."/>
            <person name="Ghignone S."/>
            <person name="Hilselberger B."/>
            <person name="Iotti M."/>
            <person name="Marcais B."/>
            <person name="Mello A."/>
            <person name="Miranda M."/>
            <person name="Pacioni G."/>
            <person name="Quesneville H."/>
            <person name="Riccioni C."/>
            <person name="Ruotolo R."/>
            <person name="Splivallo R."/>
            <person name="Stocchi V."/>
            <person name="Tisserant E."/>
            <person name="Viscomi A.R."/>
            <person name="Zambonelli A."/>
            <person name="Zampieri E."/>
            <person name="Henrissat B."/>
            <person name="Lebrun M.H."/>
            <person name="Paolocci F."/>
            <person name="Bonfante P."/>
            <person name="Ottonello S."/>
            <person name="Wincker P."/>
        </authorList>
    </citation>
    <scope>NUCLEOTIDE SEQUENCE [LARGE SCALE GENOMIC DNA]</scope>
    <source>
        <strain evidence="6 7">Mel28</strain>
    </source>
</reference>
<evidence type="ECO:0000259" key="5">
    <source>
        <dbReference type="Pfam" id="PF00689"/>
    </source>
</evidence>
<feature type="transmembrane region" description="Helical" evidence="4">
    <location>
        <begin position="33"/>
        <end position="54"/>
    </location>
</feature>
<keyword evidence="4" id="KW-1133">Transmembrane helix</keyword>